<evidence type="ECO:0000313" key="2">
    <source>
        <dbReference type="Proteomes" id="UP001176961"/>
    </source>
</evidence>
<comment type="caution">
    <text evidence="1">The sequence shown here is derived from an EMBL/GenBank/DDBJ whole genome shotgun (WGS) entry which is preliminary data.</text>
</comment>
<dbReference type="AlphaFoldDB" id="A0AA36GZT3"/>
<proteinExistence type="predicted"/>
<organism evidence="1 2">
    <name type="scientific">Cylicocyclus nassatus</name>
    <name type="common">Nematode worm</name>
    <dbReference type="NCBI Taxonomy" id="53992"/>
    <lineage>
        <taxon>Eukaryota</taxon>
        <taxon>Metazoa</taxon>
        <taxon>Ecdysozoa</taxon>
        <taxon>Nematoda</taxon>
        <taxon>Chromadorea</taxon>
        <taxon>Rhabditida</taxon>
        <taxon>Rhabditina</taxon>
        <taxon>Rhabditomorpha</taxon>
        <taxon>Strongyloidea</taxon>
        <taxon>Strongylidae</taxon>
        <taxon>Cylicocyclus</taxon>
    </lineage>
</organism>
<reference evidence="1" key="1">
    <citation type="submission" date="2023-07" db="EMBL/GenBank/DDBJ databases">
        <authorList>
            <consortium name="CYATHOMIX"/>
        </authorList>
    </citation>
    <scope>NUCLEOTIDE SEQUENCE</scope>
    <source>
        <strain evidence="1">N/A</strain>
    </source>
</reference>
<gene>
    <name evidence="1" type="ORF">CYNAS_LOCUS13056</name>
</gene>
<protein>
    <submittedName>
        <fullName evidence="1">Uncharacterized protein</fullName>
    </submittedName>
</protein>
<dbReference type="EMBL" id="CATQJL010000305">
    <property type="protein sequence ID" value="CAJ0601073.1"/>
    <property type="molecule type" value="Genomic_DNA"/>
</dbReference>
<evidence type="ECO:0000313" key="1">
    <source>
        <dbReference type="EMBL" id="CAJ0601073.1"/>
    </source>
</evidence>
<dbReference type="Proteomes" id="UP001176961">
    <property type="component" value="Unassembled WGS sequence"/>
</dbReference>
<accession>A0AA36GZT3</accession>
<sequence length="92" mass="10401">MCPCSAVINEETSHRPVPGYITLLSREAGLNKIEQYAVVGVWTRGRVSSQLWYAFDPRMVTWFGWTQHGAPLVAPLAADKTFLYLVIVRSYL</sequence>
<name>A0AA36GZT3_CYLNA</name>
<keyword evidence="2" id="KW-1185">Reference proteome</keyword>